<dbReference type="AlphaFoldDB" id="A0A1C7M9N4"/>
<dbReference type="Proteomes" id="UP000092993">
    <property type="component" value="Unassembled WGS sequence"/>
</dbReference>
<sequence>MENALLGIAGLVFSLDHPGYFQRQLADEGANAILRPVLGTEVPMTVPHRLCVGGNPELFASKHRCRLCSCLHPEQTFSFSTSDFVLQVWTSDCLWTSSAQGSGRLDYSAVEWQDRAHNTKQIRREPLSPPSCSFLGIETFGID</sequence>
<gene>
    <name evidence="1" type="ORF">A0H81_07199</name>
</gene>
<reference evidence="1 2" key="1">
    <citation type="submission" date="2016-03" db="EMBL/GenBank/DDBJ databases">
        <title>Whole genome sequencing of Grifola frondosa 9006-11.</title>
        <authorList>
            <person name="Min B."/>
            <person name="Park H."/>
            <person name="Kim J.-G."/>
            <person name="Cho H."/>
            <person name="Oh Y.-L."/>
            <person name="Kong W.-S."/>
            <person name="Choi I.-G."/>
        </authorList>
    </citation>
    <scope>NUCLEOTIDE SEQUENCE [LARGE SCALE GENOMIC DNA]</scope>
    <source>
        <strain evidence="1 2">9006-11</strain>
    </source>
</reference>
<organism evidence="1 2">
    <name type="scientific">Grifola frondosa</name>
    <name type="common">Maitake</name>
    <name type="synonym">Polyporus frondosus</name>
    <dbReference type="NCBI Taxonomy" id="5627"/>
    <lineage>
        <taxon>Eukaryota</taxon>
        <taxon>Fungi</taxon>
        <taxon>Dikarya</taxon>
        <taxon>Basidiomycota</taxon>
        <taxon>Agaricomycotina</taxon>
        <taxon>Agaricomycetes</taxon>
        <taxon>Polyporales</taxon>
        <taxon>Grifolaceae</taxon>
        <taxon>Grifola</taxon>
    </lineage>
</organism>
<comment type="caution">
    <text evidence="1">The sequence shown here is derived from an EMBL/GenBank/DDBJ whole genome shotgun (WGS) entry which is preliminary data.</text>
</comment>
<dbReference type="EMBL" id="LUGG01000007">
    <property type="protein sequence ID" value="OBZ73297.1"/>
    <property type="molecule type" value="Genomic_DNA"/>
</dbReference>
<evidence type="ECO:0000313" key="2">
    <source>
        <dbReference type="Proteomes" id="UP000092993"/>
    </source>
</evidence>
<name>A0A1C7M9N4_GRIFR</name>
<keyword evidence="2" id="KW-1185">Reference proteome</keyword>
<proteinExistence type="predicted"/>
<accession>A0A1C7M9N4</accession>
<protein>
    <submittedName>
        <fullName evidence="1">Uncharacterized protein</fullName>
    </submittedName>
</protein>
<evidence type="ECO:0000313" key="1">
    <source>
        <dbReference type="EMBL" id="OBZ73297.1"/>
    </source>
</evidence>